<comment type="caution">
    <text evidence="5">The sequence shown here is derived from an EMBL/GenBank/DDBJ whole genome shotgun (WGS) entry which is preliminary data.</text>
</comment>
<keyword evidence="2" id="KW-0446">Lipid-binding</keyword>
<sequence length="162" mass="18326">MMENSKQRIALLLVIFTLLKIGFSDEPIDKYLGKKYTMSTSENFDAVMKALGVSMWYRFLARVTTPQMVLSKSGDEYTLSLTSLVKNFVQKFKPGDTNTIMTPDGRTANSTITFDGNVLNEIESDLNGKVTKIKRTFNDTHLVIVLEVDKIIAIRTYKANKQ</sequence>
<feature type="domain" description="Cytosolic fatty-acid binding proteins" evidence="4">
    <location>
        <begin position="34"/>
        <end position="51"/>
    </location>
</feature>
<accession>A0A8K0FZW0</accession>
<dbReference type="InterPro" id="IPR012674">
    <property type="entry name" value="Calycin"/>
</dbReference>
<dbReference type="InterPro" id="IPR000463">
    <property type="entry name" value="Fatty_acid-bd"/>
</dbReference>
<evidence type="ECO:0000256" key="1">
    <source>
        <dbReference type="ARBA" id="ARBA00008390"/>
    </source>
</evidence>
<protein>
    <recommendedName>
        <fullName evidence="4">Cytosolic fatty-acid binding proteins domain-containing protein</fullName>
    </recommendedName>
</protein>
<feature type="chain" id="PRO_5035439406" description="Cytosolic fatty-acid binding proteins domain-containing protein" evidence="3">
    <location>
        <begin position="25"/>
        <end position="162"/>
    </location>
</feature>
<keyword evidence="3" id="KW-0732">Signal</keyword>
<evidence type="ECO:0000259" key="4">
    <source>
        <dbReference type="PROSITE" id="PS00214"/>
    </source>
</evidence>
<dbReference type="AlphaFoldDB" id="A0A8K0FZW0"/>
<dbReference type="EMBL" id="VTPC01090570">
    <property type="protein sequence ID" value="KAF2883032.1"/>
    <property type="molecule type" value="Genomic_DNA"/>
</dbReference>
<gene>
    <name evidence="5" type="ORF">ILUMI_23170</name>
</gene>
<dbReference type="OrthoDB" id="354351at2759"/>
<evidence type="ECO:0000256" key="2">
    <source>
        <dbReference type="ARBA" id="ARBA00023121"/>
    </source>
</evidence>
<proteinExistence type="inferred from homology"/>
<dbReference type="PRINTS" id="PR00178">
    <property type="entry name" value="FATTYACIDBP"/>
</dbReference>
<feature type="signal peptide" evidence="3">
    <location>
        <begin position="1"/>
        <end position="24"/>
    </location>
</feature>
<dbReference type="PANTHER" id="PTHR11955">
    <property type="entry name" value="FATTY ACID BINDING PROTEIN"/>
    <property type="match status" value="1"/>
</dbReference>
<dbReference type="InterPro" id="IPR031259">
    <property type="entry name" value="ILBP"/>
</dbReference>
<evidence type="ECO:0000313" key="6">
    <source>
        <dbReference type="Proteomes" id="UP000801492"/>
    </source>
</evidence>
<dbReference type="SUPFAM" id="SSF50814">
    <property type="entry name" value="Lipocalins"/>
    <property type="match status" value="1"/>
</dbReference>
<name>A0A8K0FZW0_IGNLU</name>
<organism evidence="5 6">
    <name type="scientific">Ignelater luminosus</name>
    <name type="common">Cucubano</name>
    <name type="synonym">Pyrophorus luminosus</name>
    <dbReference type="NCBI Taxonomy" id="2038154"/>
    <lineage>
        <taxon>Eukaryota</taxon>
        <taxon>Metazoa</taxon>
        <taxon>Ecdysozoa</taxon>
        <taxon>Arthropoda</taxon>
        <taxon>Hexapoda</taxon>
        <taxon>Insecta</taxon>
        <taxon>Pterygota</taxon>
        <taxon>Neoptera</taxon>
        <taxon>Endopterygota</taxon>
        <taxon>Coleoptera</taxon>
        <taxon>Polyphaga</taxon>
        <taxon>Elateriformia</taxon>
        <taxon>Elateroidea</taxon>
        <taxon>Elateridae</taxon>
        <taxon>Agrypninae</taxon>
        <taxon>Pyrophorini</taxon>
        <taxon>Ignelater</taxon>
    </lineage>
</organism>
<dbReference type="Proteomes" id="UP000801492">
    <property type="component" value="Unassembled WGS sequence"/>
</dbReference>
<dbReference type="CDD" id="cd00742">
    <property type="entry name" value="FABP"/>
    <property type="match status" value="1"/>
</dbReference>
<dbReference type="Gene3D" id="2.40.128.20">
    <property type="match status" value="1"/>
</dbReference>
<evidence type="ECO:0000313" key="5">
    <source>
        <dbReference type="EMBL" id="KAF2883032.1"/>
    </source>
</evidence>
<reference evidence="5" key="1">
    <citation type="submission" date="2019-08" db="EMBL/GenBank/DDBJ databases">
        <title>The genome of the North American firefly Photinus pyralis.</title>
        <authorList>
            <consortium name="Photinus pyralis genome working group"/>
            <person name="Fallon T.R."/>
            <person name="Sander Lower S.E."/>
            <person name="Weng J.-K."/>
        </authorList>
    </citation>
    <scope>NUCLEOTIDE SEQUENCE</scope>
    <source>
        <strain evidence="5">TRF0915ILg1</strain>
        <tissue evidence="5">Whole body</tissue>
    </source>
</reference>
<keyword evidence="6" id="KW-1185">Reference proteome</keyword>
<dbReference type="PROSITE" id="PS00214">
    <property type="entry name" value="FABP"/>
    <property type="match status" value="1"/>
</dbReference>
<comment type="similarity">
    <text evidence="1">Belongs to the calycin superfamily. Fatty-acid binding protein (FABP) family.</text>
</comment>
<dbReference type="GO" id="GO:0008289">
    <property type="term" value="F:lipid binding"/>
    <property type="evidence" value="ECO:0007669"/>
    <property type="project" value="UniProtKB-KW"/>
</dbReference>
<evidence type="ECO:0000256" key="3">
    <source>
        <dbReference type="SAM" id="SignalP"/>
    </source>
</evidence>